<accession>A0A7E4VDN1</accession>
<dbReference type="InterPro" id="IPR000242">
    <property type="entry name" value="PTP_cat"/>
</dbReference>
<dbReference type="InterPro" id="IPR003595">
    <property type="entry name" value="Tyr_Pase_cat"/>
</dbReference>
<dbReference type="WBParaSite" id="Pan_g19649.t1">
    <property type="protein sequence ID" value="Pan_g19649.t1"/>
    <property type="gene ID" value="Pan_g19649"/>
</dbReference>
<dbReference type="CDD" id="cd00047">
    <property type="entry name" value="PTPc"/>
    <property type="match status" value="1"/>
</dbReference>
<reference evidence="4" key="1">
    <citation type="journal article" date="2013" name="Genetics">
        <title>The draft genome and transcriptome of Panagrellus redivivus are shaped by the harsh demands of a free-living lifestyle.</title>
        <authorList>
            <person name="Srinivasan J."/>
            <person name="Dillman A.R."/>
            <person name="Macchietto M.G."/>
            <person name="Heikkinen L."/>
            <person name="Lakso M."/>
            <person name="Fracchia K.M."/>
            <person name="Antoshechkin I."/>
            <person name="Mortazavi A."/>
            <person name="Wong G."/>
            <person name="Sternberg P.W."/>
        </authorList>
    </citation>
    <scope>NUCLEOTIDE SEQUENCE [LARGE SCALE GENOMIC DNA]</scope>
    <source>
        <strain evidence="4">MT8872</strain>
    </source>
</reference>
<name>A0A7E4VDN1_PANRE</name>
<dbReference type="PANTHER" id="PTHR46163:SF2">
    <property type="entry name" value="PROTEIN-TYROSINE PHOSPHATASE"/>
    <property type="match status" value="1"/>
</dbReference>
<organism evidence="4 5">
    <name type="scientific">Panagrellus redivivus</name>
    <name type="common">Microworm</name>
    <dbReference type="NCBI Taxonomy" id="6233"/>
    <lineage>
        <taxon>Eukaryota</taxon>
        <taxon>Metazoa</taxon>
        <taxon>Ecdysozoa</taxon>
        <taxon>Nematoda</taxon>
        <taxon>Chromadorea</taxon>
        <taxon>Rhabditida</taxon>
        <taxon>Tylenchina</taxon>
        <taxon>Panagrolaimomorpha</taxon>
        <taxon>Panagrolaimoidea</taxon>
        <taxon>Panagrolaimidae</taxon>
        <taxon>Panagrellus</taxon>
    </lineage>
</organism>
<dbReference type="PRINTS" id="PR00700">
    <property type="entry name" value="PRTYPHPHTASE"/>
</dbReference>
<dbReference type="Pfam" id="PF00102">
    <property type="entry name" value="Y_phosphatase"/>
    <property type="match status" value="1"/>
</dbReference>
<evidence type="ECO:0000259" key="2">
    <source>
        <dbReference type="PROSITE" id="PS50055"/>
    </source>
</evidence>
<dbReference type="SMART" id="SM00194">
    <property type="entry name" value="PTPc"/>
    <property type="match status" value="1"/>
</dbReference>
<feature type="compositionally biased region" description="Polar residues" evidence="1">
    <location>
        <begin position="60"/>
        <end position="69"/>
    </location>
</feature>
<dbReference type="GO" id="GO:0004725">
    <property type="term" value="F:protein tyrosine phosphatase activity"/>
    <property type="evidence" value="ECO:0007669"/>
    <property type="project" value="InterPro"/>
</dbReference>
<dbReference type="SMART" id="SM00404">
    <property type="entry name" value="PTPc_motif"/>
    <property type="match status" value="1"/>
</dbReference>
<dbReference type="InterPro" id="IPR052782">
    <property type="entry name" value="Oocyte-zygote_transition_reg"/>
</dbReference>
<dbReference type="AlphaFoldDB" id="A0A7E4VDN1"/>
<feature type="domain" description="Tyrosine-protein phosphatase" evidence="2">
    <location>
        <begin position="89"/>
        <end position="340"/>
    </location>
</feature>
<evidence type="ECO:0000313" key="4">
    <source>
        <dbReference type="Proteomes" id="UP000492821"/>
    </source>
</evidence>
<dbReference type="PROSITE" id="PS50056">
    <property type="entry name" value="TYR_PHOSPHATASE_2"/>
    <property type="match status" value="1"/>
</dbReference>
<dbReference type="InterPro" id="IPR016130">
    <property type="entry name" value="Tyr_Pase_AS"/>
</dbReference>
<proteinExistence type="predicted"/>
<dbReference type="PROSITE" id="PS00383">
    <property type="entry name" value="TYR_PHOSPHATASE_1"/>
    <property type="match status" value="1"/>
</dbReference>
<keyword evidence="4" id="KW-1185">Reference proteome</keyword>
<dbReference type="PROSITE" id="PS50055">
    <property type="entry name" value="TYR_PHOSPHATASE_PTP"/>
    <property type="match status" value="1"/>
</dbReference>
<dbReference type="InterPro" id="IPR029021">
    <property type="entry name" value="Prot-tyrosine_phosphatase-like"/>
</dbReference>
<dbReference type="Proteomes" id="UP000492821">
    <property type="component" value="Unassembled WGS sequence"/>
</dbReference>
<reference evidence="5" key="2">
    <citation type="submission" date="2020-10" db="UniProtKB">
        <authorList>
            <consortium name="WormBaseParasite"/>
        </authorList>
    </citation>
    <scope>IDENTIFICATION</scope>
</reference>
<dbReference type="InterPro" id="IPR000387">
    <property type="entry name" value="Tyr_Pase_dom"/>
</dbReference>
<feature type="region of interest" description="Disordered" evidence="1">
    <location>
        <begin position="1"/>
        <end position="69"/>
    </location>
</feature>
<evidence type="ECO:0000256" key="1">
    <source>
        <dbReference type="SAM" id="MobiDB-lite"/>
    </source>
</evidence>
<feature type="domain" description="Tyrosine specific protein phosphatases" evidence="3">
    <location>
        <begin position="259"/>
        <end position="331"/>
    </location>
</feature>
<evidence type="ECO:0000313" key="5">
    <source>
        <dbReference type="WBParaSite" id="Pan_g19649.t1"/>
    </source>
</evidence>
<dbReference type="SUPFAM" id="SSF52799">
    <property type="entry name" value="(Phosphotyrosine protein) phosphatases II"/>
    <property type="match status" value="1"/>
</dbReference>
<protein>
    <submittedName>
        <fullName evidence="5">Protein-tyrosine phosphatase</fullName>
    </submittedName>
</protein>
<sequence>MVRKAGRKSTTQEGRGSKEGIKKQSTVRRSKCSQNDDDGTQIEQAAPKKGAGTRRRRQNTQKTETEAQGMQQALRQFTLATVEAGVDKLVKEFNDIKAATAAVPAKTAFDANPEKNRYKDVFCVDESRVILTWPPGNTCDYVHANWVPIKGEKKFICTQGPTDKTVDDFWRLVYQEKIKAIVMLCNILEMGKKKCEQYWPEKAGDKMTTSHGISIKTAEVTEPEKALIVSKLEISVEGGESFVVSHWLWQHWPDRGVPENFMACFRLLTKLKPFTPALVHCSAGIGRTGTIVGLEMAHQVLLAGERLVMADVVKELRSHRHGSVQTDIQYVYMHRVLISLAENRKIVKHEEIAPFFETYDAFVKSRGG</sequence>
<evidence type="ECO:0000259" key="3">
    <source>
        <dbReference type="PROSITE" id="PS50056"/>
    </source>
</evidence>
<dbReference type="PANTHER" id="PTHR46163">
    <property type="entry name" value="TYROSINE-PROTEIN PHOSPHATASE-RELATED"/>
    <property type="match status" value="1"/>
</dbReference>
<dbReference type="Gene3D" id="3.90.190.10">
    <property type="entry name" value="Protein tyrosine phosphatase superfamily"/>
    <property type="match status" value="1"/>
</dbReference>